<evidence type="ECO:0008006" key="4">
    <source>
        <dbReference type="Google" id="ProtNLM"/>
    </source>
</evidence>
<dbReference type="eggNOG" id="COG4478">
    <property type="taxonomic scope" value="Bacteria"/>
</dbReference>
<name>M1N7K6_9CLOT</name>
<dbReference type="PATRIC" id="fig|931276.5.peg.5674"/>
<keyword evidence="1" id="KW-0472">Membrane</keyword>
<feature type="transmembrane region" description="Helical" evidence="1">
    <location>
        <begin position="136"/>
        <end position="153"/>
    </location>
</feature>
<keyword evidence="3" id="KW-1185">Reference proteome</keyword>
<dbReference type="EMBL" id="CP004121">
    <property type="protein sequence ID" value="AGF59357.1"/>
    <property type="molecule type" value="Genomic_DNA"/>
</dbReference>
<dbReference type="Pfam" id="PF07314">
    <property type="entry name" value="Lit"/>
    <property type="match status" value="1"/>
</dbReference>
<dbReference type="STRING" id="36745.CLSAP_53780"/>
<gene>
    <name evidence="2" type="ORF">Cspa_c56290</name>
</gene>
<reference evidence="2 3" key="1">
    <citation type="submission" date="2013-02" db="EMBL/GenBank/DDBJ databases">
        <title>Genome sequence of Clostridium saccharoperbutylacetonicum N1-4(HMT).</title>
        <authorList>
            <person name="Poehlein A."/>
            <person name="Daniel R."/>
        </authorList>
    </citation>
    <scope>NUCLEOTIDE SEQUENCE [LARGE SCALE GENOMIC DNA]</scope>
    <source>
        <strain evidence="3">N1-4(HMT)</strain>
    </source>
</reference>
<keyword evidence="1" id="KW-0812">Transmembrane</keyword>
<proteinExistence type="predicted"/>
<feature type="transmembrane region" description="Helical" evidence="1">
    <location>
        <begin position="81"/>
        <end position="104"/>
    </location>
</feature>
<dbReference type="KEGG" id="csr:Cspa_c56290"/>
<dbReference type="AlphaFoldDB" id="M1N7K6"/>
<keyword evidence="1" id="KW-1133">Transmembrane helix</keyword>
<evidence type="ECO:0000256" key="1">
    <source>
        <dbReference type="SAM" id="Phobius"/>
    </source>
</evidence>
<dbReference type="NCBIfam" id="TIGR01906">
    <property type="entry name" value="integ_TIGR01906"/>
    <property type="match status" value="1"/>
</dbReference>
<accession>M1N7K6</accession>
<feature type="transmembrane region" description="Helical" evidence="1">
    <location>
        <begin position="40"/>
        <end position="60"/>
    </location>
</feature>
<dbReference type="HOGENOM" id="CLU_093826_1_1_9"/>
<dbReference type="Proteomes" id="UP000011728">
    <property type="component" value="Chromosome"/>
</dbReference>
<evidence type="ECO:0000313" key="3">
    <source>
        <dbReference type="Proteomes" id="UP000011728"/>
    </source>
</evidence>
<organism evidence="2 3">
    <name type="scientific">Clostridium saccharoperbutylacetonicum N1-4(HMT)</name>
    <dbReference type="NCBI Taxonomy" id="931276"/>
    <lineage>
        <taxon>Bacteria</taxon>
        <taxon>Bacillati</taxon>
        <taxon>Bacillota</taxon>
        <taxon>Clostridia</taxon>
        <taxon>Eubacteriales</taxon>
        <taxon>Clostridiaceae</taxon>
        <taxon>Clostridium</taxon>
    </lineage>
</organism>
<protein>
    <recommendedName>
        <fullName evidence="4">Integral membrane protein</fullName>
    </recommendedName>
</protein>
<evidence type="ECO:0000313" key="2">
    <source>
        <dbReference type="EMBL" id="AGF59357.1"/>
    </source>
</evidence>
<sequence>MENYKRTIDYVQNPFIKELTYNSVPMSSFGKIHFYEVKRIFIALYVFSIVFIIAMIIHIIRNRNNKLAEKLIKSLNSSVNIMAVIFVSVFAGAVTDFSKAFYLFHKLFFRNDYWIFDPKIDPIINALPEELFEMEFMLIIGVLIIFTIIIKILNYKLKKRKSGFIFKR</sequence>
<dbReference type="InterPro" id="IPR010178">
    <property type="entry name" value="Lit"/>
</dbReference>